<sequence length="176" mass="19532">MSVLLEESTASDDESEDDNSNKIMKTVTGIICDVSASMRDNAEEHDITDEGGAWSRSVVYFIDDLIGNDDLKDSFVFAIGIGASCRDSTFDVLTTIEQFKDCKNTTKGLSLYEIVQKLFDILETGGARNIRKWATTGTVLQSISYDEASLFLNILISDKTFLQTFVYECLPSSCRD</sequence>
<evidence type="ECO:0000313" key="3">
    <source>
        <dbReference type="Proteomes" id="UP000683360"/>
    </source>
</evidence>
<dbReference type="Proteomes" id="UP000683360">
    <property type="component" value="Unassembled WGS sequence"/>
</dbReference>
<evidence type="ECO:0000256" key="1">
    <source>
        <dbReference type="SAM" id="MobiDB-lite"/>
    </source>
</evidence>
<keyword evidence="3" id="KW-1185">Reference proteome</keyword>
<dbReference type="OrthoDB" id="6310906at2759"/>
<dbReference type="AlphaFoldDB" id="A0A8S3V8E3"/>
<accession>A0A8S3V8E3</accession>
<proteinExistence type="predicted"/>
<name>A0A8S3V8E3_MYTED</name>
<feature type="compositionally biased region" description="Acidic residues" evidence="1">
    <location>
        <begin position="9"/>
        <end position="18"/>
    </location>
</feature>
<feature type="region of interest" description="Disordered" evidence="1">
    <location>
        <begin position="1"/>
        <end position="20"/>
    </location>
</feature>
<comment type="caution">
    <text evidence="2">The sequence shown here is derived from an EMBL/GenBank/DDBJ whole genome shotgun (WGS) entry which is preliminary data.</text>
</comment>
<dbReference type="EMBL" id="CAJPWZ010003073">
    <property type="protein sequence ID" value="CAG2250990.1"/>
    <property type="molecule type" value="Genomic_DNA"/>
</dbReference>
<protein>
    <submittedName>
        <fullName evidence="2">Uncharacterized protein</fullName>
    </submittedName>
</protein>
<organism evidence="2 3">
    <name type="scientific">Mytilus edulis</name>
    <name type="common">Blue mussel</name>
    <dbReference type="NCBI Taxonomy" id="6550"/>
    <lineage>
        <taxon>Eukaryota</taxon>
        <taxon>Metazoa</taxon>
        <taxon>Spiralia</taxon>
        <taxon>Lophotrochozoa</taxon>
        <taxon>Mollusca</taxon>
        <taxon>Bivalvia</taxon>
        <taxon>Autobranchia</taxon>
        <taxon>Pteriomorphia</taxon>
        <taxon>Mytilida</taxon>
        <taxon>Mytiloidea</taxon>
        <taxon>Mytilidae</taxon>
        <taxon>Mytilinae</taxon>
        <taxon>Mytilus</taxon>
    </lineage>
</organism>
<reference evidence="2" key="1">
    <citation type="submission" date="2021-03" db="EMBL/GenBank/DDBJ databases">
        <authorList>
            <person name="Bekaert M."/>
        </authorList>
    </citation>
    <scope>NUCLEOTIDE SEQUENCE</scope>
</reference>
<evidence type="ECO:0000313" key="2">
    <source>
        <dbReference type="EMBL" id="CAG2250990.1"/>
    </source>
</evidence>
<gene>
    <name evidence="2" type="ORF">MEDL_62712</name>
</gene>